<dbReference type="Gene3D" id="1.10.12.10">
    <property type="entry name" value="Lyase 2-enoyl-coa Hydratase, Chain A, domain 2"/>
    <property type="match status" value="1"/>
</dbReference>
<dbReference type="NCBIfam" id="NF005700">
    <property type="entry name" value="PRK07511.1"/>
    <property type="match status" value="1"/>
</dbReference>
<dbReference type="InterPro" id="IPR001753">
    <property type="entry name" value="Enoyl-CoA_hydra/iso"/>
</dbReference>
<comment type="caution">
    <text evidence="4">The sequence shown here is derived from an EMBL/GenBank/DDBJ whole genome shotgun (WGS) entry which is preliminary data.</text>
</comment>
<protein>
    <submittedName>
        <fullName evidence="4">Enoyl-CoA hydratase family protein</fullName>
    </submittedName>
</protein>
<name>A0ABU8TNZ1_9HYPH</name>
<organism evidence="4 5">
    <name type="scientific">Roseibium algae</name>
    <dbReference type="NCBI Taxonomy" id="3123038"/>
    <lineage>
        <taxon>Bacteria</taxon>
        <taxon>Pseudomonadati</taxon>
        <taxon>Pseudomonadota</taxon>
        <taxon>Alphaproteobacteria</taxon>
        <taxon>Hyphomicrobiales</taxon>
        <taxon>Stappiaceae</taxon>
        <taxon>Roseibium</taxon>
    </lineage>
</organism>
<dbReference type="EMBL" id="JBAKIA010000010">
    <property type="protein sequence ID" value="MEJ8475275.1"/>
    <property type="molecule type" value="Genomic_DNA"/>
</dbReference>
<evidence type="ECO:0000313" key="5">
    <source>
        <dbReference type="Proteomes" id="UP001385499"/>
    </source>
</evidence>
<comment type="similarity">
    <text evidence="1 3">Belongs to the enoyl-CoA hydratase/isomerase family.</text>
</comment>
<accession>A0ABU8TNZ1</accession>
<dbReference type="Proteomes" id="UP001385499">
    <property type="component" value="Unassembled WGS sequence"/>
</dbReference>
<dbReference type="SUPFAM" id="SSF52096">
    <property type="entry name" value="ClpP/crotonase"/>
    <property type="match status" value="1"/>
</dbReference>
<dbReference type="RefSeq" id="WP_340275270.1">
    <property type="nucleotide sequence ID" value="NZ_JBAKIA010000010.1"/>
</dbReference>
<sequence>MTVSDSPAQLARVEDHGDHLLIINANTKRRNALSPAFYDAIISAVTRANAAPQIAALIIWGEGGFFCSGGDLTMLAARRELSLSERASRIEHLHTVIRAIRSCRVPIIAAVDGGAAGAGLSIALACDLIVAAEDAKFTASYVKAGLVPDGGLTHTLTRALPHAVAMQMLLLGDSLTAERFFKVGLISELTPAGESLATALKTTKRLCEGAGQAQVTIKALVSKTDNAALFQQLDLERDAMAKALGAPEAGEGISAFLEKRTPDFQSVRATLKVDQ</sequence>
<reference evidence="4 5" key="1">
    <citation type="submission" date="2024-02" db="EMBL/GenBank/DDBJ databases">
        <title>Roseibium algae sp. nov., isolated from marine alga (Grateloupia sp.), showing potential in myo-inositol conversion.</title>
        <authorList>
            <person name="Wang Y."/>
        </authorList>
    </citation>
    <scope>NUCLEOTIDE SEQUENCE [LARGE SCALE GENOMIC DNA]</scope>
    <source>
        <strain evidence="4 5">H3510</strain>
    </source>
</reference>
<dbReference type="PANTHER" id="PTHR11941:SF54">
    <property type="entry name" value="ENOYL-COA HYDRATASE, MITOCHONDRIAL"/>
    <property type="match status" value="1"/>
</dbReference>
<dbReference type="NCBIfam" id="NF046063">
    <property type="entry name" value="oxepin_alt"/>
    <property type="match status" value="1"/>
</dbReference>
<evidence type="ECO:0000256" key="1">
    <source>
        <dbReference type="ARBA" id="ARBA00005254"/>
    </source>
</evidence>
<dbReference type="Gene3D" id="3.90.226.10">
    <property type="entry name" value="2-enoyl-CoA Hydratase, Chain A, domain 1"/>
    <property type="match status" value="1"/>
</dbReference>
<keyword evidence="5" id="KW-1185">Reference proteome</keyword>
<dbReference type="CDD" id="cd06558">
    <property type="entry name" value="crotonase-like"/>
    <property type="match status" value="1"/>
</dbReference>
<evidence type="ECO:0000313" key="4">
    <source>
        <dbReference type="EMBL" id="MEJ8475275.1"/>
    </source>
</evidence>
<dbReference type="PROSITE" id="PS00166">
    <property type="entry name" value="ENOYL_COA_HYDRATASE"/>
    <property type="match status" value="1"/>
</dbReference>
<dbReference type="PANTHER" id="PTHR11941">
    <property type="entry name" value="ENOYL-COA HYDRATASE-RELATED"/>
    <property type="match status" value="1"/>
</dbReference>
<keyword evidence="2" id="KW-0456">Lyase</keyword>
<gene>
    <name evidence="4" type="ORF">V6575_14365</name>
</gene>
<dbReference type="InterPro" id="IPR018376">
    <property type="entry name" value="Enoyl-CoA_hyd/isom_CS"/>
</dbReference>
<dbReference type="Pfam" id="PF00378">
    <property type="entry name" value="ECH_1"/>
    <property type="match status" value="1"/>
</dbReference>
<dbReference type="InterPro" id="IPR029045">
    <property type="entry name" value="ClpP/crotonase-like_dom_sf"/>
</dbReference>
<proteinExistence type="inferred from homology"/>
<evidence type="ECO:0000256" key="3">
    <source>
        <dbReference type="RuleBase" id="RU003707"/>
    </source>
</evidence>
<evidence type="ECO:0000256" key="2">
    <source>
        <dbReference type="ARBA" id="ARBA00023239"/>
    </source>
</evidence>
<dbReference type="InterPro" id="IPR014748">
    <property type="entry name" value="Enoyl-CoA_hydra_C"/>
</dbReference>